<evidence type="ECO:0000256" key="1">
    <source>
        <dbReference type="SAM" id="Phobius"/>
    </source>
</evidence>
<organism evidence="2 3">
    <name type="scientific">Flavobacterium hydrocarbonoxydans</name>
    <dbReference type="NCBI Taxonomy" id="2683249"/>
    <lineage>
        <taxon>Bacteria</taxon>
        <taxon>Pseudomonadati</taxon>
        <taxon>Bacteroidota</taxon>
        <taxon>Flavobacteriia</taxon>
        <taxon>Flavobacteriales</taxon>
        <taxon>Flavobacteriaceae</taxon>
        <taxon>Flavobacterium</taxon>
    </lineage>
</organism>
<reference evidence="2 3" key="1">
    <citation type="submission" date="2019-12" db="EMBL/GenBank/DDBJ databases">
        <authorList>
            <person name="Kim Y.S."/>
        </authorList>
    </citation>
    <scope>NUCLEOTIDE SEQUENCE [LARGE SCALE GENOMIC DNA]</scope>
    <source>
        <strain evidence="2 3">GA093</strain>
    </source>
</reference>
<accession>A0A6I4NJM9</accession>
<dbReference type="EMBL" id="WSTB01000001">
    <property type="protein sequence ID" value="MWB93002.1"/>
    <property type="molecule type" value="Genomic_DNA"/>
</dbReference>
<protein>
    <submittedName>
        <fullName evidence="2">Uncharacterized protein</fullName>
    </submittedName>
</protein>
<dbReference type="Proteomes" id="UP000471501">
    <property type="component" value="Unassembled WGS sequence"/>
</dbReference>
<dbReference type="RefSeq" id="WP_160372941.1">
    <property type="nucleotide sequence ID" value="NZ_WSTB01000001.1"/>
</dbReference>
<keyword evidence="3" id="KW-1185">Reference proteome</keyword>
<gene>
    <name evidence="2" type="ORF">GON26_01385</name>
</gene>
<evidence type="ECO:0000313" key="2">
    <source>
        <dbReference type="EMBL" id="MWB93002.1"/>
    </source>
</evidence>
<evidence type="ECO:0000313" key="3">
    <source>
        <dbReference type="Proteomes" id="UP000471501"/>
    </source>
</evidence>
<proteinExistence type="predicted"/>
<keyword evidence="1" id="KW-0812">Transmembrane</keyword>
<keyword evidence="1" id="KW-0472">Membrane</keyword>
<feature type="transmembrane region" description="Helical" evidence="1">
    <location>
        <begin position="6"/>
        <end position="30"/>
    </location>
</feature>
<keyword evidence="1" id="KW-1133">Transmembrane helix</keyword>
<sequence>MGTILAFISIVIAAILFPLGLLITFVTNLYKRRWKFSFKRLDQQLLSIATSIDASGNVICKDLFNLLLIEKGGYEFGKRKETISSALGKNQRDNTLTKTGKAIVFILDKIETDHCMKSIDSLV</sequence>
<dbReference type="AlphaFoldDB" id="A0A6I4NJM9"/>
<comment type="caution">
    <text evidence="2">The sequence shown here is derived from an EMBL/GenBank/DDBJ whole genome shotgun (WGS) entry which is preliminary data.</text>
</comment>
<name>A0A6I4NJM9_9FLAO</name>